<comment type="caution">
    <text evidence="1">The sequence shown here is derived from an EMBL/GenBank/DDBJ whole genome shotgun (WGS) entry which is preliminary data.</text>
</comment>
<dbReference type="PANTHER" id="PTHR45661:SF3">
    <property type="entry name" value="IG-LIKE DOMAIN-CONTAINING PROTEIN"/>
    <property type="match status" value="1"/>
</dbReference>
<dbReference type="EMBL" id="DXAJ01000034">
    <property type="protein sequence ID" value="HJA02162.1"/>
    <property type="molecule type" value="Genomic_DNA"/>
</dbReference>
<reference evidence="1" key="2">
    <citation type="submission" date="2021-04" db="EMBL/GenBank/DDBJ databases">
        <authorList>
            <person name="Gilroy R."/>
        </authorList>
    </citation>
    <scope>NUCLEOTIDE SEQUENCE</scope>
    <source>
        <strain evidence="1">CHK156-179</strain>
    </source>
</reference>
<proteinExistence type="predicted"/>
<dbReference type="PANTHER" id="PTHR45661">
    <property type="entry name" value="SURFACE ANTIGEN"/>
    <property type="match status" value="1"/>
</dbReference>
<organism evidence="1 2">
    <name type="scientific">Candidatus Gallimonas gallistercoris</name>
    <dbReference type="NCBI Taxonomy" id="2838602"/>
    <lineage>
        <taxon>Bacteria</taxon>
        <taxon>Bacillati</taxon>
        <taxon>Bacillota</taxon>
        <taxon>Clostridia</taxon>
        <taxon>Candidatus Gallimonas</taxon>
    </lineage>
</organism>
<dbReference type="AlphaFoldDB" id="A0A9D2KFT6"/>
<sequence length="343" mass="37844">MEHTHAYSSWVVVDEPTCTEEGLRERTYSCGEKETEQIVALNHTPGEAVRENEKAPTCTEKGSYEEVVYCTVCEEEVSRKTITVDALDHTPGEAVRENEVAATCTTAGSYEEVVYCTVCEEEEHTCSRCQETETQTIDALDHAWSAYSFDETNHWRECTRAGCSAKEEAKHSFTRNTCETCGYAFYSEGLLYEVNNDTDTVTITGEGTCSDTTIYIPAVIDEKPVTEIGNYAFLRCTSLKEAVIPQSVTSIGSSAFNYCTSLKEIVIPEGVISISNSALNYCTSLKEVVIPQSVTSIGDSAFDGCDELTTVYYRGSKEQWDSIIGSNKDALTGVQIICDYKGE</sequence>
<dbReference type="InterPro" id="IPR053139">
    <property type="entry name" value="Surface_bspA-like"/>
</dbReference>
<evidence type="ECO:0000313" key="1">
    <source>
        <dbReference type="EMBL" id="HJA02162.1"/>
    </source>
</evidence>
<dbReference type="Proteomes" id="UP000824221">
    <property type="component" value="Unassembled WGS sequence"/>
</dbReference>
<dbReference type="InterPro" id="IPR032675">
    <property type="entry name" value="LRR_dom_sf"/>
</dbReference>
<dbReference type="Pfam" id="PF13306">
    <property type="entry name" value="LRR_5"/>
    <property type="match status" value="1"/>
</dbReference>
<protein>
    <submittedName>
        <fullName evidence="1">Leucine-rich repeat domain-containing protein</fullName>
    </submittedName>
</protein>
<dbReference type="InterPro" id="IPR026906">
    <property type="entry name" value="LRR_5"/>
</dbReference>
<reference evidence="1" key="1">
    <citation type="journal article" date="2021" name="PeerJ">
        <title>Extensive microbial diversity within the chicken gut microbiome revealed by metagenomics and culture.</title>
        <authorList>
            <person name="Gilroy R."/>
            <person name="Ravi A."/>
            <person name="Getino M."/>
            <person name="Pursley I."/>
            <person name="Horton D.L."/>
            <person name="Alikhan N.F."/>
            <person name="Baker D."/>
            <person name="Gharbi K."/>
            <person name="Hall N."/>
            <person name="Watson M."/>
            <person name="Adriaenssens E.M."/>
            <person name="Foster-Nyarko E."/>
            <person name="Jarju S."/>
            <person name="Secka A."/>
            <person name="Antonio M."/>
            <person name="Oren A."/>
            <person name="Chaudhuri R.R."/>
            <person name="La Ragione R."/>
            <person name="Hildebrand F."/>
            <person name="Pallen M.J."/>
        </authorList>
    </citation>
    <scope>NUCLEOTIDE SEQUENCE</scope>
    <source>
        <strain evidence="1">CHK156-179</strain>
    </source>
</reference>
<dbReference type="Gene3D" id="3.80.10.10">
    <property type="entry name" value="Ribonuclease Inhibitor"/>
    <property type="match status" value="1"/>
</dbReference>
<dbReference type="SUPFAM" id="SSF52058">
    <property type="entry name" value="L domain-like"/>
    <property type="match status" value="1"/>
</dbReference>
<evidence type="ECO:0000313" key="2">
    <source>
        <dbReference type="Proteomes" id="UP000824221"/>
    </source>
</evidence>
<name>A0A9D2KFT6_9FIRM</name>
<gene>
    <name evidence="1" type="ORF">H9797_02135</name>
</gene>
<accession>A0A9D2KFT6</accession>